<dbReference type="EMBL" id="FXYD01000002">
    <property type="protein sequence ID" value="SMX37982.1"/>
    <property type="molecule type" value="Genomic_DNA"/>
</dbReference>
<name>A0A238K7A4_9RHOB</name>
<dbReference type="Proteomes" id="UP000203464">
    <property type="component" value="Unassembled WGS sequence"/>
</dbReference>
<protein>
    <submittedName>
        <fullName evidence="3">Anti-sigma-K factor rskA</fullName>
    </submittedName>
</protein>
<dbReference type="Pfam" id="PF10099">
    <property type="entry name" value="RskA_C"/>
    <property type="match status" value="1"/>
</dbReference>
<dbReference type="GO" id="GO:0006417">
    <property type="term" value="P:regulation of translation"/>
    <property type="evidence" value="ECO:0007669"/>
    <property type="project" value="TreeGrafter"/>
</dbReference>
<keyword evidence="1" id="KW-0472">Membrane</keyword>
<keyword evidence="1" id="KW-1133">Transmembrane helix</keyword>
<evidence type="ECO:0000256" key="1">
    <source>
        <dbReference type="SAM" id="Phobius"/>
    </source>
</evidence>
<keyword evidence="4" id="KW-1185">Reference proteome</keyword>
<organism evidence="3 4">
    <name type="scientific">Octadecabacter ascidiaceicola</name>
    <dbReference type="NCBI Taxonomy" id="1655543"/>
    <lineage>
        <taxon>Bacteria</taxon>
        <taxon>Pseudomonadati</taxon>
        <taxon>Pseudomonadota</taxon>
        <taxon>Alphaproteobacteria</taxon>
        <taxon>Rhodobacterales</taxon>
        <taxon>Roseobacteraceae</taxon>
        <taxon>Octadecabacter</taxon>
    </lineage>
</organism>
<feature type="domain" description="Anti-sigma K factor RskA C-terminal" evidence="2">
    <location>
        <begin position="98"/>
        <end position="222"/>
    </location>
</feature>
<keyword evidence="1" id="KW-0812">Transmembrane</keyword>
<proteinExistence type="predicted"/>
<reference evidence="4" key="1">
    <citation type="submission" date="2017-05" db="EMBL/GenBank/DDBJ databases">
        <authorList>
            <person name="Rodrigo-Torres L."/>
            <person name="Arahal R. D."/>
            <person name="Lucena T."/>
        </authorList>
    </citation>
    <scope>NUCLEOTIDE SEQUENCE [LARGE SCALE GENOMIC DNA]</scope>
    <source>
        <strain evidence="4">CECT 8868</strain>
    </source>
</reference>
<dbReference type="AlphaFoldDB" id="A0A238K7A4"/>
<dbReference type="GO" id="GO:0016989">
    <property type="term" value="F:sigma factor antagonist activity"/>
    <property type="evidence" value="ECO:0007669"/>
    <property type="project" value="TreeGrafter"/>
</dbReference>
<evidence type="ECO:0000313" key="3">
    <source>
        <dbReference type="EMBL" id="SMX37982.1"/>
    </source>
</evidence>
<dbReference type="InterPro" id="IPR018764">
    <property type="entry name" value="RskA_C"/>
</dbReference>
<dbReference type="InterPro" id="IPR051474">
    <property type="entry name" value="Anti-sigma-K/W_factor"/>
</dbReference>
<dbReference type="GO" id="GO:0005886">
    <property type="term" value="C:plasma membrane"/>
    <property type="evidence" value="ECO:0007669"/>
    <property type="project" value="InterPro"/>
</dbReference>
<dbReference type="PANTHER" id="PTHR37461">
    <property type="entry name" value="ANTI-SIGMA-K FACTOR RSKA"/>
    <property type="match status" value="1"/>
</dbReference>
<dbReference type="RefSeq" id="WP_179214810.1">
    <property type="nucleotide sequence ID" value="NZ_FXYD01000002.1"/>
</dbReference>
<dbReference type="PANTHER" id="PTHR37461:SF1">
    <property type="entry name" value="ANTI-SIGMA-K FACTOR RSKA"/>
    <property type="match status" value="1"/>
</dbReference>
<evidence type="ECO:0000259" key="2">
    <source>
        <dbReference type="Pfam" id="PF10099"/>
    </source>
</evidence>
<evidence type="ECO:0000313" key="4">
    <source>
        <dbReference type="Proteomes" id="UP000203464"/>
    </source>
</evidence>
<gene>
    <name evidence="3" type="ORF">OCA8868_01632</name>
</gene>
<accession>A0A238K7A4</accession>
<sequence>MSDESIIPEDNDDVLAAELSLGLLSGDALTHAQRRARTDLRFASLVEDWDIHFSSLTETIDPVAPPKGLFDKIKAQAYPESPQRIWKKLGILPALIGAGAAALVLIIAMQFGNYMQPTTPVASLVAEVVAEDESIIVAAAYVEDSQTLFVEWQVGDRIPDRDVELWLVADGDAISLGVLSKEGKVTEVSIPAELRNLLVGGALAVSDEPLGGSPTGVATGEVLAVGPITTL</sequence>
<feature type="transmembrane region" description="Helical" evidence="1">
    <location>
        <begin position="89"/>
        <end position="111"/>
    </location>
</feature>